<dbReference type="Gene3D" id="1.20.5.510">
    <property type="entry name" value="Single helix bin"/>
    <property type="match status" value="1"/>
</dbReference>
<dbReference type="PROSITE" id="PS51318">
    <property type="entry name" value="TAT"/>
    <property type="match status" value="1"/>
</dbReference>
<keyword evidence="10" id="KW-0001">2Fe-2S</keyword>
<keyword evidence="16" id="KW-0411">Iron-sulfur</keyword>
<keyword evidence="7 20" id="KW-0813">Transport</keyword>
<organism evidence="24 25">
    <name type="scientific">Parvularcula marina</name>
    <dbReference type="NCBI Taxonomy" id="2292771"/>
    <lineage>
        <taxon>Bacteria</taxon>
        <taxon>Pseudomonadati</taxon>
        <taxon>Pseudomonadota</taxon>
        <taxon>Alphaproteobacteria</taxon>
        <taxon>Parvularculales</taxon>
        <taxon>Parvularculaceae</taxon>
        <taxon>Parvularcula</taxon>
    </lineage>
</organism>
<keyword evidence="9 20" id="KW-0812">Transmembrane</keyword>
<dbReference type="InterPro" id="IPR006317">
    <property type="entry name" value="Ubiquinol_cyt_c_Rdtase_Fe-S-su"/>
</dbReference>
<dbReference type="SUPFAM" id="SSF50022">
    <property type="entry name" value="ISP domain"/>
    <property type="match status" value="1"/>
</dbReference>
<dbReference type="Gene3D" id="2.102.10.10">
    <property type="entry name" value="Rieske [2Fe-2S] iron-sulphur domain"/>
    <property type="match status" value="1"/>
</dbReference>
<dbReference type="InParanoid" id="A0A371R7R3"/>
<keyword evidence="25" id="KW-1185">Reference proteome</keyword>
<keyword evidence="14 20" id="KW-1133">Transmembrane helix</keyword>
<keyword evidence="18" id="KW-1015">Disulfide bond</keyword>
<evidence type="ECO:0000256" key="19">
    <source>
        <dbReference type="ARBA" id="ARBA00029351"/>
    </source>
</evidence>
<evidence type="ECO:0000256" key="15">
    <source>
        <dbReference type="ARBA" id="ARBA00023004"/>
    </source>
</evidence>
<comment type="subunit">
    <text evidence="4 21">The main subunits of complex b-c1 are: cytochrome b, cytochrome c1 and the Rieske protein.</text>
</comment>
<reference evidence="24 25" key="1">
    <citation type="submission" date="2018-08" db="EMBL/GenBank/DDBJ databases">
        <title>Parvularcula sp. SM1705, isolated from surface water of the South Sea China.</title>
        <authorList>
            <person name="Sun L."/>
        </authorList>
    </citation>
    <scope>NUCLEOTIDE SEQUENCE [LARGE SCALE GENOMIC DNA]</scope>
    <source>
        <strain evidence="24 25">SM1705</strain>
    </source>
</reference>
<evidence type="ECO:0000256" key="8">
    <source>
        <dbReference type="ARBA" id="ARBA00022475"/>
    </source>
</evidence>
<dbReference type="NCBIfam" id="TIGR01416">
    <property type="entry name" value="Rieske_proteo"/>
    <property type="match status" value="1"/>
</dbReference>
<dbReference type="InterPro" id="IPR014349">
    <property type="entry name" value="Rieske_Fe-S_prot"/>
</dbReference>
<dbReference type="GO" id="GO:0016491">
    <property type="term" value="F:oxidoreductase activity"/>
    <property type="evidence" value="ECO:0007669"/>
    <property type="project" value="UniProtKB-KW"/>
</dbReference>
<evidence type="ECO:0000256" key="1">
    <source>
        <dbReference type="ARBA" id="ARBA00002444"/>
    </source>
</evidence>
<comment type="caution">
    <text evidence="24">The sequence shown here is derived from an EMBL/GenBank/DDBJ whole genome shotgun (WGS) entry which is preliminary data.</text>
</comment>
<dbReference type="EMBL" id="QUQO01000002">
    <property type="protein sequence ID" value="RFB01490.1"/>
    <property type="molecule type" value="Genomic_DNA"/>
</dbReference>
<dbReference type="EC" id="7.1.1.8" evidence="5 20"/>
<evidence type="ECO:0000256" key="10">
    <source>
        <dbReference type="ARBA" id="ARBA00022714"/>
    </source>
</evidence>
<dbReference type="GO" id="GO:0051537">
    <property type="term" value="F:2 iron, 2 sulfur cluster binding"/>
    <property type="evidence" value="ECO:0007669"/>
    <property type="project" value="UniProtKB-KW"/>
</dbReference>
<evidence type="ECO:0000256" key="17">
    <source>
        <dbReference type="ARBA" id="ARBA00023136"/>
    </source>
</evidence>
<comment type="catalytic activity">
    <reaction evidence="19 20">
        <text>a quinol + 2 Fe(III)-[cytochrome c](out) = a quinone + 2 Fe(II)-[cytochrome c](out) + 2 H(+)(out)</text>
        <dbReference type="Rhea" id="RHEA:11484"/>
        <dbReference type="Rhea" id="RHEA-COMP:10350"/>
        <dbReference type="Rhea" id="RHEA-COMP:14399"/>
        <dbReference type="ChEBI" id="CHEBI:15378"/>
        <dbReference type="ChEBI" id="CHEBI:24646"/>
        <dbReference type="ChEBI" id="CHEBI:29033"/>
        <dbReference type="ChEBI" id="CHEBI:29034"/>
        <dbReference type="ChEBI" id="CHEBI:132124"/>
        <dbReference type="EC" id="7.1.1.8"/>
    </reaction>
</comment>
<evidence type="ECO:0000313" key="24">
    <source>
        <dbReference type="EMBL" id="RFB01490.1"/>
    </source>
</evidence>
<dbReference type="InterPro" id="IPR005805">
    <property type="entry name" value="Rieske_Fe-S_prot_C"/>
</dbReference>
<dbReference type="CDD" id="cd03470">
    <property type="entry name" value="Rieske_cytochrome_bc1"/>
    <property type="match status" value="1"/>
</dbReference>
<feature type="domain" description="Rieske" evidence="23">
    <location>
        <begin position="124"/>
        <end position="196"/>
    </location>
</feature>
<dbReference type="AlphaFoldDB" id="A0A371R7R3"/>
<dbReference type="PANTHER" id="PTHR10134">
    <property type="entry name" value="CYTOCHROME B-C1 COMPLEX SUBUNIT RIESKE, MITOCHONDRIAL"/>
    <property type="match status" value="1"/>
</dbReference>
<comment type="cofactor">
    <cofactor evidence="20">
        <name>[2Fe-2S] cluster</name>
        <dbReference type="ChEBI" id="CHEBI:190135"/>
    </cofactor>
    <text evidence="20">Binds 1 [2Fe-2S] cluster per subunit.</text>
</comment>
<evidence type="ECO:0000256" key="21">
    <source>
        <dbReference type="RuleBase" id="RU004497"/>
    </source>
</evidence>
<accession>A0A371R7R3</accession>
<evidence type="ECO:0000259" key="23">
    <source>
        <dbReference type="PROSITE" id="PS51296"/>
    </source>
</evidence>
<feature type="region of interest" description="Disordered" evidence="22">
    <location>
        <begin position="91"/>
        <end position="120"/>
    </location>
</feature>
<evidence type="ECO:0000256" key="20">
    <source>
        <dbReference type="RuleBase" id="RU004494"/>
    </source>
</evidence>
<keyword evidence="11" id="KW-0479">Metal-binding</keyword>
<comment type="miscellaneous">
    <text evidence="20">The Rieske protein is a high potential 2Fe-2S protein.</text>
</comment>
<protein>
    <recommendedName>
        <fullName evidence="6 20">Ubiquinol-cytochrome c reductase iron-sulfur subunit</fullName>
        <ecNumber evidence="5 20">7.1.1.8</ecNumber>
    </recommendedName>
</protein>
<evidence type="ECO:0000313" key="25">
    <source>
        <dbReference type="Proteomes" id="UP000264589"/>
    </source>
</evidence>
<dbReference type="InterPro" id="IPR036922">
    <property type="entry name" value="Rieske_2Fe-2S_sf"/>
</dbReference>
<evidence type="ECO:0000256" key="13">
    <source>
        <dbReference type="ARBA" id="ARBA00022982"/>
    </source>
</evidence>
<dbReference type="InterPro" id="IPR006311">
    <property type="entry name" value="TAT_signal"/>
</dbReference>
<dbReference type="FunFam" id="2.102.10.10:FF:000001">
    <property type="entry name" value="Cytochrome b-c1 complex subunit Rieske, mitochondrial"/>
    <property type="match status" value="1"/>
</dbReference>
<dbReference type="Proteomes" id="UP000264589">
    <property type="component" value="Unassembled WGS sequence"/>
</dbReference>
<keyword evidence="17 20" id="KW-0472">Membrane</keyword>
<name>A0A371R7R3_9PROT</name>
<dbReference type="InterPro" id="IPR019470">
    <property type="entry name" value="Ubiq_cytC_Rdtase_Fe-S_su_TAT"/>
</dbReference>
<evidence type="ECO:0000256" key="18">
    <source>
        <dbReference type="ARBA" id="ARBA00023157"/>
    </source>
</evidence>
<feature type="transmembrane region" description="Helical" evidence="20">
    <location>
        <begin position="20"/>
        <end position="41"/>
    </location>
</feature>
<comment type="similarity">
    <text evidence="3">Belongs to the Rieske iron-sulfur protein family.</text>
</comment>
<comment type="subcellular location">
    <subcellularLocation>
        <location evidence="2">Cell membrane</location>
        <topology evidence="2">Single-pass membrane protein</topology>
    </subcellularLocation>
</comment>
<dbReference type="GO" id="GO:0046872">
    <property type="term" value="F:metal ion binding"/>
    <property type="evidence" value="ECO:0007669"/>
    <property type="project" value="UniProtKB-KW"/>
</dbReference>
<dbReference type="PRINTS" id="PR00162">
    <property type="entry name" value="RIESKE"/>
</dbReference>
<evidence type="ECO:0000256" key="7">
    <source>
        <dbReference type="ARBA" id="ARBA00022448"/>
    </source>
</evidence>
<proteinExistence type="inferred from homology"/>
<keyword evidence="12" id="KW-1278">Translocase</keyword>
<keyword evidence="24" id="KW-0560">Oxidoreductase</keyword>
<dbReference type="Pfam" id="PF00355">
    <property type="entry name" value="Rieske"/>
    <property type="match status" value="1"/>
</dbReference>
<keyword evidence="8" id="KW-1003">Cell membrane</keyword>
<dbReference type="GO" id="GO:0008121">
    <property type="term" value="F:quinol-cytochrome-c reductase activity"/>
    <property type="evidence" value="ECO:0007669"/>
    <property type="project" value="UniProtKB-EC"/>
</dbReference>
<dbReference type="RefSeq" id="WP_116393206.1">
    <property type="nucleotide sequence ID" value="NZ_CAXQPM010000012.1"/>
</dbReference>
<dbReference type="Pfam" id="PF10399">
    <property type="entry name" value="UCR_Fe-S_N"/>
    <property type="match status" value="1"/>
</dbReference>
<dbReference type="OrthoDB" id="9767869at2"/>
<evidence type="ECO:0000256" key="16">
    <source>
        <dbReference type="ARBA" id="ARBA00023014"/>
    </source>
</evidence>
<evidence type="ECO:0000256" key="2">
    <source>
        <dbReference type="ARBA" id="ARBA00004162"/>
    </source>
</evidence>
<evidence type="ECO:0000256" key="3">
    <source>
        <dbReference type="ARBA" id="ARBA00010651"/>
    </source>
</evidence>
<evidence type="ECO:0000256" key="11">
    <source>
        <dbReference type="ARBA" id="ARBA00022723"/>
    </source>
</evidence>
<dbReference type="PROSITE" id="PS51296">
    <property type="entry name" value="RIESKE"/>
    <property type="match status" value="1"/>
</dbReference>
<keyword evidence="15" id="KW-0408">Iron</keyword>
<evidence type="ECO:0000256" key="14">
    <source>
        <dbReference type="ARBA" id="ARBA00022989"/>
    </source>
</evidence>
<comment type="function">
    <text evidence="1">Component of the ubiquinol-cytochrome c reductase complex (complex III or cytochrome b-c1 complex), which is a respiratory chain that generates an electrochemical potential coupled to ATP synthesis.</text>
</comment>
<keyword evidence="13 20" id="KW-0249">Electron transport</keyword>
<dbReference type="InterPro" id="IPR017941">
    <property type="entry name" value="Rieske_2Fe-2S"/>
</dbReference>
<evidence type="ECO:0000256" key="9">
    <source>
        <dbReference type="ARBA" id="ARBA00022692"/>
    </source>
</evidence>
<sequence length="198" mass="21030">MSSNDQNDGSGLEDQGRRDFIHLLAVGTAGAAAVGIAIPMVHQMNPAADVRALATKEVSIAGIEPGQAVKVVWQGKPVFIRRLTEREITATEEEPTSILKDTDSRNPDKPGAADFDTRVTGPESGAKDFVVVLGVCTHLGCIPLGTEQGETKGDYGGWFCPCHGSHYDPFGRIIKGPAPENLPVPPLQFVSDTTIRLG</sequence>
<dbReference type="GO" id="GO:0005886">
    <property type="term" value="C:plasma membrane"/>
    <property type="evidence" value="ECO:0007669"/>
    <property type="project" value="UniProtKB-SubCell"/>
</dbReference>
<evidence type="ECO:0000256" key="12">
    <source>
        <dbReference type="ARBA" id="ARBA00022967"/>
    </source>
</evidence>
<gene>
    <name evidence="24" type="primary">petA</name>
    <name evidence="24" type="ORF">DX908_14480</name>
</gene>
<evidence type="ECO:0000256" key="4">
    <source>
        <dbReference type="ARBA" id="ARBA00011649"/>
    </source>
</evidence>
<evidence type="ECO:0000256" key="5">
    <source>
        <dbReference type="ARBA" id="ARBA00012951"/>
    </source>
</evidence>
<evidence type="ECO:0000256" key="6">
    <source>
        <dbReference type="ARBA" id="ARBA00019816"/>
    </source>
</evidence>
<evidence type="ECO:0000256" key="22">
    <source>
        <dbReference type="SAM" id="MobiDB-lite"/>
    </source>
</evidence>